<proteinExistence type="predicted"/>
<keyword evidence="2" id="KW-1185">Reference proteome</keyword>
<dbReference type="EMBL" id="LS483470">
    <property type="protein sequence ID" value="SQI36392.1"/>
    <property type="molecule type" value="Genomic_DNA"/>
</dbReference>
<gene>
    <name evidence="1" type="ORF">NCTC12151_00737</name>
</gene>
<protein>
    <submittedName>
        <fullName evidence="1">Uncharacterized protein</fullName>
    </submittedName>
</protein>
<evidence type="ECO:0000313" key="1">
    <source>
        <dbReference type="EMBL" id="SQI36392.1"/>
    </source>
</evidence>
<name>A0A2X4UP87_9GAMM</name>
<dbReference type="KEGG" id="lri:NCTC12151_00737"/>
<sequence>MVKMLFGLSLKDIGAIVFLKMKTVEKHEAKLISGDQKYSWSLFLLLLLKET</sequence>
<accession>A0A2X4UP87</accession>
<reference evidence="1 2" key="1">
    <citation type="submission" date="2018-06" db="EMBL/GenBank/DDBJ databases">
        <authorList>
            <consortium name="Pathogen Informatics"/>
            <person name="Doyle S."/>
        </authorList>
    </citation>
    <scope>NUCLEOTIDE SEQUENCE [LARGE SCALE GENOMIC DNA]</scope>
    <source>
        <strain evidence="1 2">NCTC12151</strain>
    </source>
</reference>
<dbReference type="AlphaFoldDB" id="A0A2X4UP87"/>
<organism evidence="1 2">
    <name type="scientific">Leminorella richardii</name>
    <dbReference type="NCBI Taxonomy" id="158841"/>
    <lineage>
        <taxon>Bacteria</taxon>
        <taxon>Pseudomonadati</taxon>
        <taxon>Pseudomonadota</taxon>
        <taxon>Gammaproteobacteria</taxon>
        <taxon>Enterobacterales</taxon>
        <taxon>Budviciaceae</taxon>
        <taxon>Leminorella</taxon>
    </lineage>
</organism>
<evidence type="ECO:0000313" key="2">
    <source>
        <dbReference type="Proteomes" id="UP000249005"/>
    </source>
</evidence>
<dbReference type="Proteomes" id="UP000249005">
    <property type="component" value="Chromosome 1"/>
</dbReference>